<dbReference type="CDD" id="cd05403">
    <property type="entry name" value="NT_KNTase_like"/>
    <property type="match status" value="1"/>
</dbReference>
<dbReference type="PANTHER" id="PTHR33933:SF1">
    <property type="entry name" value="PROTEIN ADENYLYLTRANSFERASE MNTA-RELATED"/>
    <property type="match status" value="1"/>
</dbReference>
<gene>
    <name evidence="2" type="ORF">HNP32_002822</name>
</gene>
<dbReference type="SUPFAM" id="SSF81301">
    <property type="entry name" value="Nucleotidyltransferase"/>
    <property type="match status" value="1"/>
</dbReference>
<name>A0A7W7N550_9CAUL</name>
<dbReference type="Gene3D" id="1.20.120.330">
    <property type="entry name" value="Nucleotidyltransferases domain 2"/>
    <property type="match status" value="1"/>
</dbReference>
<keyword evidence="3" id="KW-1185">Reference proteome</keyword>
<proteinExistence type="predicted"/>
<dbReference type="InterPro" id="IPR007842">
    <property type="entry name" value="HEPN_dom"/>
</dbReference>
<dbReference type="AlphaFoldDB" id="A0A7W7N550"/>
<feature type="domain" description="HEPN" evidence="1">
    <location>
        <begin position="175"/>
        <end position="295"/>
    </location>
</feature>
<sequence>MRADLDHLPAKQQRELERVRTTLLTEFDAAIHSGGGGTQSWRRDGRVLKIILFGSYARTDWVDEPDNGYLSDFDLLVIVSHEKLTDIADYWYVAEDKILRDPAVGRTVNIIVHTMAEVNQALTRGEYFWTDILRDGVVLYQLPGNPFAQPQPMTAKDAHETAQRYYDEKLGDIDVWIKEARQHLADAATSRHARKHAAFRLHQATESAYICFLLVSTFYFPRSHNIKFLRSLAEDTDKRLTAAWPREQRADRRRFELLKRAYVEARYSDQYDVDAEDLALQLESVFRLRNLVAAISEERIAELAQKSAAGR</sequence>
<dbReference type="InterPro" id="IPR052548">
    <property type="entry name" value="Type_VII_TA_antitoxin"/>
</dbReference>
<dbReference type="PANTHER" id="PTHR33933">
    <property type="entry name" value="NUCLEOTIDYLTRANSFERASE"/>
    <property type="match status" value="1"/>
</dbReference>
<dbReference type="Proteomes" id="UP000539957">
    <property type="component" value="Unassembled WGS sequence"/>
</dbReference>
<dbReference type="SUPFAM" id="SSF81593">
    <property type="entry name" value="Nucleotidyltransferase substrate binding subunit/domain"/>
    <property type="match status" value="1"/>
</dbReference>
<protein>
    <submittedName>
        <fullName evidence="2">Putative nucleotidyltransferase</fullName>
    </submittedName>
</protein>
<dbReference type="SMART" id="SM00748">
    <property type="entry name" value="HEPN"/>
    <property type="match status" value="1"/>
</dbReference>
<dbReference type="PROSITE" id="PS50910">
    <property type="entry name" value="HEPN"/>
    <property type="match status" value="1"/>
</dbReference>
<evidence type="ECO:0000313" key="3">
    <source>
        <dbReference type="Proteomes" id="UP000539957"/>
    </source>
</evidence>
<comment type="caution">
    <text evidence="2">The sequence shown here is derived from an EMBL/GenBank/DDBJ whole genome shotgun (WGS) entry which is preliminary data.</text>
</comment>
<reference evidence="2 3" key="1">
    <citation type="submission" date="2020-08" db="EMBL/GenBank/DDBJ databases">
        <title>Functional genomics of gut bacteria from endangered species of beetles.</title>
        <authorList>
            <person name="Carlos-Shanley C."/>
        </authorList>
    </citation>
    <scope>NUCLEOTIDE SEQUENCE [LARGE SCALE GENOMIC DNA]</scope>
    <source>
        <strain evidence="2 3">S00123</strain>
    </source>
</reference>
<organism evidence="2 3">
    <name type="scientific">Brevundimonas bullata</name>
    <dbReference type="NCBI Taxonomy" id="13160"/>
    <lineage>
        <taxon>Bacteria</taxon>
        <taxon>Pseudomonadati</taxon>
        <taxon>Pseudomonadota</taxon>
        <taxon>Alphaproteobacteria</taxon>
        <taxon>Caulobacterales</taxon>
        <taxon>Caulobacteraceae</taxon>
        <taxon>Brevundimonas</taxon>
    </lineage>
</organism>
<evidence type="ECO:0000313" key="2">
    <source>
        <dbReference type="EMBL" id="MBB4799066.1"/>
    </source>
</evidence>
<dbReference type="EMBL" id="JACHKY010000005">
    <property type="protein sequence ID" value="MBB4799066.1"/>
    <property type="molecule type" value="Genomic_DNA"/>
</dbReference>
<evidence type="ECO:0000259" key="1">
    <source>
        <dbReference type="PROSITE" id="PS50910"/>
    </source>
</evidence>
<dbReference type="Gene3D" id="3.30.460.10">
    <property type="entry name" value="Beta Polymerase, domain 2"/>
    <property type="match status" value="1"/>
</dbReference>
<dbReference type="GO" id="GO:0016740">
    <property type="term" value="F:transferase activity"/>
    <property type="evidence" value="ECO:0007669"/>
    <property type="project" value="UniProtKB-KW"/>
</dbReference>
<dbReference type="InterPro" id="IPR043519">
    <property type="entry name" value="NT_sf"/>
</dbReference>
<dbReference type="Pfam" id="PF05168">
    <property type="entry name" value="HEPN"/>
    <property type="match status" value="1"/>
</dbReference>
<keyword evidence="2" id="KW-0808">Transferase</keyword>
<dbReference type="RefSeq" id="WP_184271667.1">
    <property type="nucleotide sequence ID" value="NZ_JACHKY010000005.1"/>
</dbReference>
<accession>A0A7W7N550</accession>